<dbReference type="InterPro" id="IPR043502">
    <property type="entry name" value="DNA/RNA_pol_sf"/>
</dbReference>
<dbReference type="Gene3D" id="3.10.10.10">
    <property type="entry name" value="HIV Type 1 Reverse Transcriptase, subunit A, domain 1"/>
    <property type="match status" value="1"/>
</dbReference>
<keyword evidence="8" id="KW-1185">Reference proteome</keyword>
<dbReference type="InterPro" id="IPR000477">
    <property type="entry name" value="RT_dom"/>
</dbReference>
<evidence type="ECO:0000259" key="5">
    <source>
        <dbReference type="PROSITE" id="PS50878"/>
    </source>
</evidence>
<evidence type="ECO:0000256" key="2">
    <source>
        <dbReference type="ARBA" id="ARBA00012180"/>
    </source>
</evidence>
<accession>A0A3B3HLX7</accession>
<dbReference type="FunFam" id="1.10.340.70:FF:000003">
    <property type="entry name" value="Protein CBG25708"/>
    <property type="match status" value="1"/>
</dbReference>
<dbReference type="Pfam" id="PF17919">
    <property type="entry name" value="RT_RNaseH_2"/>
    <property type="match status" value="1"/>
</dbReference>
<dbReference type="SUPFAM" id="SSF56672">
    <property type="entry name" value="DNA/RNA polymerases"/>
    <property type="match status" value="1"/>
</dbReference>
<protein>
    <recommendedName>
        <fullName evidence="3">Gypsy retrotransposon integrase-like protein 1</fullName>
        <ecNumber evidence="2">3.1.26.4</ecNumber>
    </recommendedName>
</protein>
<feature type="compositionally biased region" description="Polar residues" evidence="4">
    <location>
        <begin position="1146"/>
        <end position="1160"/>
    </location>
</feature>
<dbReference type="PROSITE" id="PS50994">
    <property type="entry name" value="INTEGRASE"/>
    <property type="match status" value="1"/>
</dbReference>
<dbReference type="GO" id="GO:0004523">
    <property type="term" value="F:RNA-DNA hybrid ribonuclease activity"/>
    <property type="evidence" value="ECO:0007669"/>
    <property type="project" value="UniProtKB-EC"/>
</dbReference>
<proteinExistence type="inferred from homology"/>
<dbReference type="InParanoid" id="A0A3B3HLX7"/>
<dbReference type="InterPro" id="IPR050951">
    <property type="entry name" value="Retrovirus_Pol_polyprotein"/>
</dbReference>
<comment type="similarity">
    <text evidence="1">Belongs to the beta type-B retroviral polymerase family. HERV class-II K(HML-2) pol subfamily.</text>
</comment>
<evidence type="ECO:0000256" key="3">
    <source>
        <dbReference type="ARBA" id="ARBA00039658"/>
    </source>
</evidence>
<dbReference type="InterPro" id="IPR021109">
    <property type="entry name" value="Peptidase_aspartic_dom_sf"/>
</dbReference>
<dbReference type="FunFam" id="3.30.70.270:FF:000026">
    <property type="entry name" value="Transposon Ty3-G Gag-Pol polyprotein"/>
    <property type="match status" value="1"/>
</dbReference>
<dbReference type="SUPFAM" id="SSF50630">
    <property type="entry name" value="Acid proteases"/>
    <property type="match status" value="1"/>
</dbReference>
<feature type="region of interest" description="Disordered" evidence="4">
    <location>
        <begin position="1210"/>
        <end position="1300"/>
    </location>
</feature>
<feature type="compositionally biased region" description="Basic and acidic residues" evidence="4">
    <location>
        <begin position="1166"/>
        <end position="1179"/>
    </location>
</feature>
<evidence type="ECO:0000256" key="4">
    <source>
        <dbReference type="SAM" id="MobiDB-lite"/>
    </source>
</evidence>
<dbReference type="Pfam" id="PF17921">
    <property type="entry name" value="Integrase_H2C2"/>
    <property type="match status" value="1"/>
</dbReference>
<evidence type="ECO:0000313" key="8">
    <source>
        <dbReference type="Proteomes" id="UP000001038"/>
    </source>
</evidence>
<dbReference type="Pfam" id="PF00078">
    <property type="entry name" value="RVT_1"/>
    <property type="match status" value="1"/>
</dbReference>
<dbReference type="PANTHER" id="PTHR37984">
    <property type="entry name" value="PROTEIN CBG26694"/>
    <property type="match status" value="1"/>
</dbReference>
<dbReference type="Pfam" id="PF00665">
    <property type="entry name" value="rve"/>
    <property type="match status" value="1"/>
</dbReference>
<dbReference type="Bgee" id="ENSORLG00000022041">
    <property type="expression patterns" value="Expressed in intestine and 12 other cell types or tissues"/>
</dbReference>
<dbReference type="Gene3D" id="3.30.420.10">
    <property type="entry name" value="Ribonuclease H-like superfamily/Ribonuclease H"/>
    <property type="match status" value="1"/>
</dbReference>
<dbReference type="EC" id="3.1.26.4" evidence="2"/>
<feature type="compositionally biased region" description="Polar residues" evidence="4">
    <location>
        <begin position="1260"/>
        <end position="1269"/>
    </location>
</feature>
<sequence length="1300" mass="149452">MAQFQPPPNLSLQGNLAENWRNWSQRFELFCTASGIAEKSEKVQCATFLHVAGDEAVKVYNTFEFGDDEKDKIEVLKKKFKDYCEPRKNLTYIRHMFFTRAEKQEETIDAYVTDLRNKAKDCEFKDLHDSLVCDRIVCGITNDQVRGRLLREADLTLEKAINICRASEITTSQVKALTEEAEVSRLMTKENKGTFKPVKAEFKEINCNRCGLKHAVKKCPAFGQSCNLCKKKNHFAKMCRSQVQRKQQGKRVHTVEQRESENDMFLGAVNTEEKVISVMDSGDTNNEIWTENFKINKKLVSCKLDTGADCNVMSVKTLTALEAAGSLKASQTKLVPCFGHKVTAIGKKQLICEYKGKKHKIEFEITQEDVSTIIGGTTCLKIGLLQRVYAVGKEQEILKDYNDLFDGLGCLPGQHHIQIDPSVSPVVHAPRRIPVALRDRVVKELQRMENMGVIIRQTEATEWVNSMVTVVTPKKIRICMDPKDLNRAIKREHYPLLTVEEVVSRMPNAKYFSVLDANQGFWQIKLDDESSRLCTFNTPIGRYRFLRLPFGISSAPEVFQRAAAQMIEDLDGVVNIIDDLLVWGDSKEEHDDRLRKLLDRARQYNLKLNRNICFIRTNEIKYIGHTLTDKGLKPDKEKVRAVTELPPPQDKQELQRFLGMVQYLAKFIPNLSDISAPLRQLLDGDIEWHWEEAQKTSFENLKQLVTKAPTLKFYDVNKPATLSVDASSQGLGAVLLQDGLPVAYGSRALTDCQQRYAQIEKELLAIVYGCEKFHQYVYGKDIQVESDHKPLESIFKKSLHQAPMRLQRMLLRLQRYSLKVTYKPGKELHIADTLSRAFLREKEEDLMGKELEVNTITPQLPMSEEKLNKFKKATAEDPELQHLKERVQRGWPKERHAVHKDIQPYWTFKEEITYTAGLMFKGSKLIVPQRLRQEMLEKIHESHLGMVKCKERARDILYWPNMSKHIEETVSKCAVCNENKNSNPREPLLSHPVPDRPWEKVGTDLFHYKGAEFVLCVDYFSKFPEIMKLKDTTSHSVIVALKSIFARHGIPDVVISDNGPQYDSAEFKDFAESWEFRHVTSSPTHAQSNGQSERTVQTIKNLLKKSENGKGDPYISLLEFRNTPLESVGLSQAQLLMGRRLKGKLPTSTSLLTPKGSAQAQKHLRGRQEKQKLYFDRQTRNLPDLHSGENVRMQRGTTWQPAVVLHKHEQPRSFVVRTPDGRLYRRNRKHLRRTEEKTFPPAEGQSMNEENNNNDESQHTEQPNDNEQTVDAHDNETPNQSIFYRTRSGRQVRLPARYRE</sequence>
<dbReference type="InterPro" id="IPR041588">
    <property type="entry name" value="Integrase_H2C2"/>
</dbReference>
<dbReference type="InterPro" id="IPR041577">
    <property type="entry name" value="RT_RNaseH_2"/>
</dbReference>
<dbReference type="PROSITE" id="PS50878">
    <property type="entry name" value="RT_POL"/>
    <property type="match status" value="1"/>
</dbReference>
<reference evidence="7" key="3">
    <citation type="submission" date="2025-09" db="UniProtKB">
        <authorList>
            <consortium name="Ensembl"/>
        </authorList>
    </citation>
    <scope>IDENTIFICATION</scope>
    <source>
        <strain evidence="7">Hd-rR</strain>
    </source>
</reference>
<dbReference type="FunFam" id="3.10.20.370:FF:000001">
    <property type="entry name" value="Retrovirus-related Pol polyprotein from transposon 17.6-like protein"/>
    <property type="match status" value="1"/>
</dbReference>
<dbReference type="Ensembl" id="ENSORLT00000045008.1">
    <property type="protein sequence ID" value="ENSORLP00000032765.1"/>
    <property type="gene ID" value="ENSORLG00000022041.1"/>
</dbReference>
<feature type="domain" description="Reverse transcriptase" evidence="5">
    <location>
        <begin position="451"/>
        <end position="627"/>
    </location>
</feature>
<dbReference type="InterPro" id="IPR012337">
    <property type="entry name" value="RNaseH-like_sf"/>
</dbReference>
<dbReference type="InterPro" id="IPR001584">
    <property type="entry name" value="Integrase_cat-core"/>
</dbReference>
<evidence type="ECO:0000256" key="1">
    <source>
        <dbReference type="ARBA" id="ARBA00010879"/>
    </source>
</evidence>
<evidence type="ECO:0000259" key="6">
    <source>
        <dbReference type="PROSITE" id="PS50994"/>
    </source>
</evidence>
<dbReference type="Gene3D" id="3.30.70.270">
    <property type="match status" value="2"/>
</dbReference>
<dbReference type="Gene3D" id="1.10.340.70">
    <property type="match status" value="1"/>
</dbReference>
<dbReference type="PANTHER" id="PTHR37984:SF8">
    <property type="entry name" value="CCHC-TYPE DOMAIN-CONTAINING PROTEIN"/>
    <property type="match status" value="1"/>
</dbReference>
<name>A0A3B3HLX7_ORYLA</name>
<dbReference type="InterPro" id="IPR036397">
    <property type="entry name" value="RNaseH_sf"/>
</dbReference>
<organism evidence="7 8">
    <name type="scientific">Oryzias latipes</name>
    <name type="common">Japanese rice fish</name>
    <name type="synonym">Japanese killifish</name>
    <dbReference type="NCBI Taxonomy" id="8090"/>
    <lineage>
        <taxon>Eukaryota</taxon>
        <taxon>Metazoa</taxon>
        <taxon>Chordata</taxon>
        <taxon>Craniata</taxon>
        <taxon>Vertebrata</taxon>
        <taxon>Euteleostomi</taxon>
        <taxon>Actinopterygii</taxon>
        <taxon>Neopterygii</taxon>
        <taxon>Teleostei</taxon>
        <taxon>Neoteleostei</taxon>
        <taxon>Acanthomorphata</taxon>
        <taxon>Ovalentaria</taxon>
        <taxon>Atherinomorphae</taxon>
        <taxon>Beloniformes</taxon>
        <taxon>Adrianichthyidae</taxon>
        <taxon>Oryziinae</taxon>
        <taxon>Oryzias</taxon>
    </lineage>
</organism>
<dbReference type="Proteomes" id="UP000001038">
    <property type="component" value="Chromosome 21"/>
</dbReference>
<feature type="domain" description="Integrase catalytic" evidence="6">
    <location>
        <begin position="993"/>
        <end position="1154"/>
    </location>
</feature>
<reference evidence="7" key="2">
    <citation type="submission" date="2025-08" db="UniProtKB">
        <authorList>
            <consortium name="Ensembl"/>
        </authorList>
    </citation>
    <scope>IDENTIFICATION</scope>
    <source>
        <strain evidence="7">Hd-rR</strain>
    </source>
</reference>
<dbReference type="GO" id="GO:0015074">
    <property type="term" value="P:DNA integration"/>
    <property type="evidence" value="ECO:0007669"/>
    <property type="project" value="InterPro"/>
</dbReference>
<dbReference type="FunFam" id="3.30.420.10:FF:000063">
    <property type="entry name" value="Retrovirus-related Pol polyprotein from transposon 297-like Protein"/>
    <property type="match status" value="1"/>
</dbReference>
<reference evidence="7 8" key="1">
    <citation type="journal article" date="2007" name="Nature">
        <title>The medaka draft genome and insights into vertebrate genome evolution.</title>
        <authorList>
            <person name="Kasahara M."/>
            <person name="Naruse K."/>
            <person name="Sasaki S."/>
            <person name="Nakatani Y."/>
            <person name="Qu W."/>
            <person name="Ahsan B."/>
            <person name="Yamada T."/>
            <person name="Nagayasu Y."/>
            <person name="Doi K."/>
            <person name="Kasai Y."/>
            <person name="Jindo T."/>
            <person name="Kobayashi D."/>
            <person name="Shimada A."/>
            <person name="Toyoda A."/>
            <person name="Kuroki Y."/>
            <person name="Fujiyama A."/>
            <person name="Sasaki T."/>
            <person name="Shimizu A."/>
            <person name="Asakawa S."/>
            <person name="Shimizu N."/>
            <person name="Hashimoto S."/>
            <person name="Yang J."/>
            <person name="Lee Y."/>
            <person name="Matsushima K."/>
            <person name="Sugano S."/>
            <person name="Sakaizumi M."/>
            <person name="Narita T."/>
            <person name="Ohishi K."/>
            <person name="Haga S."/>
            <person name="Ohta F."/>
            <person name="Nomoto H."/>
            <person name="Nogata K."/>
            <person name="Morishita T."/>
            <person name="Endo T."/>
            <person name="Shin-I T."/>
            <person name="Takeda H."/>
            <person name="Morishita S."/>
            <person name="Kohara Y."/>
        </authorList>
    </citation>
    <scope>NUCLEOTIDE SEQUENCE [LARGE SCALE GENOMIC DNA]</scope>
    <source>
        <strain evidence="7 8">Hd-rR</strain>
    </source>
</reference>
<dbReference type="CDD" id="cd01647">
    <property type="entry name" value="RT_LTR"/>
    <property type="match status" value="1"/>
</dbReference>
<evidence type="ECO:0000313" key="7">
    <source>
        <dbReference type="Ensembl" id="ENSORLP00000032765.1"/>
    </source>
</evidence>
<dbReference type="GeneTree" id="ENSGT00940000169923"/>
<dbReference type="SUPFAM" id="SSF53098">
    <property type="entry name" value="Ribonuclease H-like"/>
    <property type="match status" value="1"/>
</dbReference>
<feature type="region of interest" description="Disordered" evidence="4">
    <location>
        <begin position="1146"/>
        <end position="1193"/>
    </location>
</feature>
<dbReference type="CDD" id="cd09274">
    <property type="entry name" value="RNase_HI_RT_Ty3"/>
    <property type="match status" value="1"/>
</dbReference>
<dbReference type="GO" id="GO:0003676">
    <property type="term" value="F:nucleic acid binding"/>
    <property type="evidence" value="ECO:0007669"/>
    <property type="project" value="InterPro"/>
</dbReference>
<dbReference type="InterPro" id="IPR043128">
    <property type="entry name" value="Rev_trsase/Diguanyl_cyclase"/>
</dbReference>